<proteinExistence type="predicted"/>
<dbReference type="InterPro" id="IPR001810">
    <property type="entry name" value="F-box_dom"/>
</dbReference>
<dbReference type="Gene3D" id="1.20.1280.50">
    <property type="match status" value="1"/>
</dbReference>
<dbReference type="SMART" id="SM00256">
    <property type="entry name" value="FBOX"/>
    <property type="match status" value="1"/>
</dbReference>
<dbReference type="Pfam" id="PF12937">
    <property type="entry name" value="F-box-like"/>
    <property type="match status" value="1"/>
</dbReference>
<sequence length="206" mass="24099">MLQLHHHHRHRHHNHHNKTMQQPDINPIQENNKRQPNEFFINDHIDILIEILKRLDGQSLCVAACVCRLWCTLARNDSLWEELCFRHVSSPPPPTVRPVVVALGGYKRLYMVCLRPVLSRLAEMTSRRVVSSSRRRRRTWTRDELQLSLSLFCIDYYERLGVGGDRIGECDSSTSSLMFLCKPVNGHVAIWVLLHFQLCSNLNKRM</sequence>
<dbReference type="CDD" id="cd22151">
    <property type="entry name" value="F-box_AtGID2-like"/>
    <property type="match status" value="1"/>
</dbReference>
<feature type="region of interest" description="Disordered" evidence="1">
    <location>
        <begin position="1"/>
        <end position="31"/>
    </location>
</feature>
<gene>
    <name evidence="3" type="ORF">LWI28_018192</name>
</gene>
<dbReference type="SUPFAM" id="SSF81383">
    <property type="entry name" value="F-box domain"/>
    <property type="match status" value="1"/>
</dbReference>
<protein>
    <recommendedName>
        <fullName evidence="2">F-box domain-containing protein</fullName>
    </recommendedName>
</protein>
<dbReference type="PANTHER" id="PTHR47750:SF1">
    <property type="entry name" value="F-BOX PROTEIN SNE"/>
    <property type="match status" value="1"/>
</dbReference>
<dbReference type="FunFam" id="1.20.1280.50:FF:000066">
    <property type="entry name" value="F-box protein SNE"/>
    <property type="match status" value="1"/>
</dbReference>
<organism evidence="3 4">
    <name type="scientific">Acer negundo</name>
    <name type="common">Box elder</name>
    <dbReference type="NCBI Taxonomy" id="4023"/>
    <lineage>
        <taxon>Eukaryota</taxon>
        <taxon>Viridiplantae</taxon>
        <taxon>Streptophyta</taxon>
        <taxon>Embryophyta</taxon>
        <taxon>Tracheophyta</taxon>
        <taxon>Spermatophyta</taxon>
        <taxon>Magnoliopsida</taxon>
        <taxon>eudicotyledons</taxon>
        <taxon>Gunneridae</taxon>
        <taxon>Pentapetalae</taxon>
        <taxon>rosids</taxon>
        <taxon>malvids</taxon>
        <taxon>Sapindales</taxon>
        <taxon>Sapindaceae</taxon>
        <taxon>Hippocastanoideae</taxon>
        <taxon>Acereae</taxon>
        <taxon>Acer</taxon>
    </lineage>
</organism>
<evidence type="ECO:0000313" key="4">
    <source>
        <dbReference type="Proteomes" id="UP001064489"/>
    </source>
</evidence>
<feature type="compositionally biased region" description="Polar residues" evidence="1">
    <location>
        <begin position="19"/>
        <end position="30"/>
    </location>
</feature>
<dbReference type="Proteomes" id="UP001064489">
    <property type="component" value="Chromosome 5"/>
</dbReference>
<name>A0AAD5IVA7_ACENE</name>
<keyword evidence="4" id="KW-1185">Reference proteome</keyword>
<reference evidence="3" key="2">
    <citation type="submission" date="2023-02" db="EMBL/GenBank/DDBJ databases">
        <authorList>
            <person name="Swenson N.G."/>
            <person name="Wegrzyn J.L."/>
            <person name="Mcevoy S.L."/>
        </authorList>
    </citation>
    <scope>NUCLEOTIDE SEQUENCE</scope>
    <source>
        <strain evidence="3">91603</strain>
        <tissue evidence="3">Leaf</tissue>
    </source>
</reference>
<feature type="compositionally biased region" description="Basic residues" evidence="1">
    <location>
        <begin position="1"/>
        <end position="18"/>
    </location>
</feature>
<evidence type="ECO:0000259" key="2">
    <source>
        <dbReference type="SMART" id="SM00256"/>
    </source>
</evidence>
<dbReference type="GO" id="GO:0009937">
    <property type="term" value="P:regulation of gibberellic acid mediated signaling pathway"/>
    <property type="evidence" value="ECO:0007669"/>
    <property type="project" value="InterPro"/>
</dbReference>
<dbReference type="InterPro" id="IPR036047">
    <property type="entry name" value="F-box-like_dom_sf"/>
</dbReference>
<evidence type="ECO:0000256" key="1">
    <source>
        <dbReference type="SAM" id="MobiDB-lite"/>
    </source>
</evidence>
<dbReference type="AlphaFoldDB" id="A0AAD5IVA7"/>
<accession>A0AAD5IVA7</accession>
<reference evidence="3" key="1">
    <citation type="journal article" date="2022" name="Plant J.">
        <title>Strategies of tolerance reflected in two North American maple genomes.</title>
        <authorList>
            <person name="McEvoy S.L."/>
            <person name="Sezen U.U."/>
            <person name="Trouern-Trend A."/>
            <person name="McMahon S.M."/>
            <person name="Schaberg P.G."/>
            <person name="Yang J."/>
            <person name="Wegrzyn J.L."/>
            <person name="Swenson N.G."/>
        </authorList>
    </citation>
    <scope>NUCLEOTIDE SEQUENCE</scope>
    <source>
        <strain evidence="3">91603</strain>
    </source>
</reference>
<evidence type="ECO:0000313" key="3">
    <source>
        <dbReference type="EMBL" id="KAI9177692.1"/>
    </source>
</evidence>
<comment type="caution">
    <text evidence="3">The sequence shown here is derived from an EMBL/GenBank/DDBJ whole genome shotgun (WGS) entry which is preliminary data.</text>
</comment>
<dbReference type="GO" id="GO:0019005">
    <property type="term" value="C:SCF ubiquitin ligase complex"/>
    <property type="evidence" value="ECO:0007669"/>
    <property type="project" value="InterPro"/>
</dbReference>
<dbReference type="EMBL" id="JAJSOW010000102">
    <property type="protein sequence ID" value="KAI9177692.1"/>
    <property type="molecule type" value="Genomic_DNA"/>
</dbReference>
<dbReference type="InterPro" id="IPR044184">
    <property type="entry name" value="SNE/GID2"/>
</dbReference>
<feature type="domain" description="F-box" evidence="2">
    <location>
        <begin position="45"/>
        <end position="83"/>
    </location>
</feature>
<dbReference type="PANTHER" id="PTHR47750">
    <property type="entry name" value="F-BOX PROTEIN SNE"/>
    <property type="match status" value="1"/>
</dbReference>
<dbReference type="GO" id="GO:0009740">
    <property type="term" value="P:gibberellic acid mediated signaling pathway"/>
    <property type="evidence" value="ECO:0007669"/>
    <property type="project" value="TreeGrafter"/>
</dbReference>